<name>A0A0A8L3I5_9SACH</name>
<evidence type="ECO:0000313" key="1">
    <source>
        <dbReference type="EMBL" id="CDO92725.1"/>
    </source>
</evidence>
<protein>
    <submittedName>
        <fullName evidence="1">WGS project CCBQ000000000 data, contig MAT</fullName>
    </submittedName>
</protein>
<evidence type="ECO:0000313" key="2">
    <source>
        <dbReference type="Proteomes" id="UP000031516"/>
    </source>
</evidence>
<sequence length="332" mass="38246">MSEFIQDLQAILPLSDDPESRQIIEWFKVLLGATDEAIHRYLPIWCFSYLKHFSRQAQDVTVAEKWKLVQYWVSNPSLRLNTGVSALRLDESYTFQLPEQWSRSVQKFGLWVQLDEPNKDKSTPFYAQITVTIGDEEESFEYVLFDKAIKLPLNDILDEKGLYLIKFETEKPIDIPTINSLKTGQSIVDCKWIFDVELLTGNESGQDAVSLPLGRVLCVDTCDYHEGTDYDYIYVPAVELLSDFLLDKSDNTSLHGQLLQEIEPELYNGSDLCWNYKSERSFIVNGEEILEMPINFYKPHGYIPSSIAKISEAYRKKVTFTNRLDSADDGDE</sequence>
<dbReference type="AlphaFoldDB" id="A0A0A8L3I5"/>
<reference evidence="1 2" key="1">
    <citation type="submission" date="2014-03" db="EMBL/GenBank/DDBJ databases">
        <title>The genome of Kluyveromyces dobzhanskii.</title>
        <authorList>
            <person name="Nystedt B."/>
            <person name="Astrom S."/>
        </authorList>
    </citation>
    <scope>NUCLEOTIDE SEQUENCE [LARGE SCALE GENOMIC DNA]</scope>
    <source>
        <strain evidence="1 2">CBS 2104</strain>
    </source>
</reference>
<organism evidence="1 2">
    <name type="scientific">Kluyveromyces dobzhanskii CBS 2104</name>
    <dbReference type="NCBI Taxonomy" id="1427455"/>
    <lineage>
        <taxon>Eukaryota</taxon>
        <taxon>Fungi</taxon>
        <taxon>Dikarya</taxon>
        <taxon>Ascomycota</taxon>
        <taxon>Saccharomycotina</taxon>
        <taxon>Saccharomycetes</taxon>
        <taxon>Saccharomycetales</taxon>
        <taxon>Saccharomycetaceae</taxon>
        <taxon>Kluyveromyces</taxon>
    </lineage>
</organism>
<dbReference type="Proteomes" id="UP000031516">
    <property type="component" value="Unassembled WGS sequence"/>
</dbReference>
<gene>
    <name evidence="1" type="ORF">KLDO_g1037</name>
</gene>
<comment type="caution">
    <text evidence="1">The sequence shown here is derived from an EMBL/GenBank/DDBJ whole genome shotgun (WGS) entry which is preliminary data.</text>
</comment>
<keyword evidence="2" id="KW-1185">Reference proteome</keyword>
<accession>A0A0A8L3I5</accession>
<dbReference type="OrthoDB" id="10373945at2759"/>
<proteinExistence type="predicted"/>
<dbReference type="EMBL" id="CCBQ010000018">
    <property type="protein sequence ID" value="CDO92725.1"/>
    <property type="molecule type" value="Genomic_DNA"/>
</dbReference>